<name>A0ABX7FFZ1_9RHOB</name>
<reference evidence="1 2" key="1">
    <citation type="submission" date="2019-12" db="EMBL/GenBank/DDBJ databases">
        <title>Complete Genome Sequence of a Quorum-Sensing Bacterium,Rhodobacteraceae bacterium C31, Isolated from a marine microalgae symbiotic bacteria.</title>
        <authorList>
            <person name="Zhang Y."/>
        </authorList>
    </citation>
    <scope>NUCLEOTIDE SEQUENCE [LARGE SCALE GENOMIC DNA]</scope>
    <source>
        <strain evidence="1 2">C31</strain>
        <plasmid evidence="1 2">p-SCP3</plasmid>
    </source>
</reference>
<evidence type="ECO:0000313" key="2">
    <source>
        <dbReference type="Proteomes" id="UP000596387"/>
    </source>
</evidence>
<dbReference type="Gene3D" id="3.30.1360.120">
    <property type="entry name" value="Probable tRNA modification gtpase trme, domain 1"/>
    <property type="match status" value="1"/>
</dbReference>
<geneLocation type="plasmid" evidence="1 2">
    <name>p-SCP3</name>
</geneLocation>
<gene>
    <name evidence="1" type="primary">soxG</name>
    <name evidence="1" type="ORF">GQA70_20980</name>
</gene>
<organism evidence="1 2">
    <name type="scientific">Ponticoccus alexandrii</name>
    <dbReference type="NCBI Taxonomy" id="1943633"/>
    <lineage>
        <taxon>Bacteria</taxon>
        <taxon>Pseudomonadati</taxon>
        <taxon>Pseudomonadota</taxon>
        <taxon>Alphaproteobacteria</taxon>
        <taxon>Rhodobacterales</taxon>
        <taxon>Roseobacteraceae</taxon>
        <taxon>Ponticoccus</taxon>
    </lineage>
</organism>
<keyword evidence="1" id="KW-0614">Plasmid</keyword>
<dbReference type="SUPFAM" id="SSF103025">
    <property type="entry name" value="Folate-binding domain"/>
    <property type="match status" value="1"/>
</dbReference>
<dbReference type="EMBL" id="CP047169">
    <property type="protein sequence ID" value="QRF68851.1"/>
    <property type="molecule type" value="Genomic_DNA"/>
</dbReference>
<dbReference type="InterPro" id="IPR006280">
    <property type="entry name" value="SoxG_het"/>
</dbReference>
<dbReference type="InterPro" id="IPR007375">
    <property type="entry name" value="SoxG"/>
</dbReference>
<sequence>MNAPVSSFPSGALADTSAARISYAPVIGRLSLRARGELAPFGQALGIALPLSIGQRASEGETEIIRLGPDEWSIITPVTQRATIEAAFAAIYAEHPHSLVDVSGREVTFAIEGPRAAEILTLGCPRDIATILPGQGRRTVFDGVTVVLWRDTPDSFRMDVWQSFAPHVLALLHTGCRELAAQPL</sequence>
<dbReference type="Proteomes" id="UP000596387">
    <property type="component" value="Plasmid p-SCP3"/>
</dbReference>
<keyword evidence="2" id="KW-1185">Reference proteome</keyword>
<proteinExistence type="predicted"/>
<dbReference type="NCBIfam" id="TIGR01375">
    <property type="entry name" value="soxG"/>
    <property type="match status" value="1"/>
</dbReference>
<dbReference type="Gene3D" id="3.30.70.1520">
    <property type="entry name" value="Heterotetrameric sarcosine oxidase"/>
    <property type="match status" value="1"/>
</dbReference>
<accession>A0ABX7FFZ1</accession>
<dbReference type="RefSeq" id="WP_023847949.1">
    <property type="nucleotide sequence ID" value="NZ_CP047169.1"/>
</dbReference>
<protein>
    <submittedName>
        <fullName evidence="1">Sarcosine oxidase subunit gamma family protein</fullName>
    </submittedName>
</protein>
<dbReference type="Pfam" id="PF04268">
    <property type="entry name" value="SoxG"/>
    <property type="match status" value="1"/>
</dbReference>
<evidence type="ECO:0000313" key="1">
    <source>
        <dbReference type="EMBL" id="QRF68851.1"/>
    </source>
</evidence>
<dbReference type="InterPro" id="IPR027266">
    <property type="entry name" value="TrmE/GcvT-like"/>
</dbReference>